<dbReference type="PANTHER" id="PTHR21575">
    <property type="entry name" value="PROTEIN HID1"/>
    <property type="match status" value="1"/>
</dbReference>
<dbReference type="AlphaFoldDB" id="Q235D8"/>
<feature type="compositionally biased region" description="Basic residues" evidence="1">
    <location>
        <begin position="708"/>
        <end position="719"/>
    </location>
</feature>
<dbReference type="EMBL" id="GG662763">
    <property type="protein sequence ID" value="EAR92165.2"/>
    <property type="molecule type" value="Genomic_DNA"/>
</dbReference>
<dbReference type="GeneID" id="7843078"/>
<dbReference type="RefSeq" id="XP_001012410.2">
    <property type="nucleotide sequence ID" value="XM_001012410.3"/>
</dbReference>
<dbReference type="GO" id="GO:0000138">
    <property type="term" value="C:Golgi trans cisterna"/>
    <property type="evidence" value="ECO:0007669"/>
    <property type="project" value="TreeGrafter"/>
</dbReference>
<name>Q235D8_TETTS</name>
<evidence type="ECO:0000256" key="1">
    <source>
        <dbReference type="SAM" id="MobiDB-lite"/>
    </source>
</evidence>
<dbReference type="eggNOG" id="KOG2226">
    <property type="taxonomic scope" value="Eukaryota"/>
</dbReference>
<dbReference type="InParanoid" id="Q235D8"/>
<reference evidence="3" key="1">
    <citation type="journal article" date="2006" name="PLoS Biol.">
        <title>Macronuclear genome sequence of the ciliate Tetrahymena thermophila, a model eukaryote.</title>
        <authorList>
            <person name="Eisen J.A."/>
            <person name="Coyne R.S."/>
            <person name="Wu M."/>
            <person name="Wu D."/>
            <person name="Thiagarajan M."/>
            <person name="Wortman J.R."/>
            <person name="Badger J.H."/>
            <person name="Ren Q."/>
            <person name="Amedeo P."/>
            <person name="Jones K.M."/>
            <person name="Tallon L.J."/>
            <person name="Delcher A.L."/>
            <person name="Salzberg S.L."/>
            <person name="Silva J.C."/>
            <person name="Haas B.J."/>
            <person name="Majoros W.H."/>
            <person name="Farzad M."/>
            <person name="Carlton J.M."/>
            <person name="Smith R.K. Jr."/>
            <person name="Garg J."/>
            <person name="Pearlman R.E."/>
            <person name="Karrer K.M."/>
            <person name="Sun L."/>
            <person name="Manning G."/>
            <person name="Elde N.C."/>
            <person name="Turkewitz A.P."/>
            <person name="Asai D.J."/>
            <person name="Wilkes D.E."/>
            <person name="Wang Y."/>
            <person name="Cai H."/>
            <person name="Collins K."/>
            <person name="Stewart B.A."/>
            <person name="Lee S.R."/>
            <person name="Wilamowska K."/>
            <person name="Weinberg Z."/>
            <person name="Ruzzo W.L."/>
            <person name="Wloga D."/>
            <person name="Gaertig J."/>
            <person name="Frankel J."/>
            <person name="Tsao C.-C."/>
            <person name="Gorovsky M.A."/>
            <person name="Keeling P.J."/>
            <person name="Waller R.F."/>
            <person name="Patron N.J."/>
            <person name="Cherry J.M."/>
            <person name="Stover N.A."/>
            <person name="Krieger C.J."/>
            <person name="del Toro C."/>
            <person name="Ryder H.F."/>
            <person name="Williamson S.C."/>
            <person name="Barbeau R.A."/>
            <person name="Hamilton E.P."/>
            <person name="Orias E."/>
        </authorList>
    </citation>
    <scope>NUCLEOTIDE SEQUENCE [LARGE SCALE GENOMIC DNA]</scope>
    <source>
        <strain evidence="3">SB210</strain>
    </source>
</reference>
<dbReference type="Proteomes" id="UP000009168">
    <property type="component" value="Unassembled WGS sequence"/>
</dbReference>
<feature type="compositionally biased region" description="Polar residues" evidence="1">
    <location>
        <begin position="764"/>
        <end position="778"/>
    </location>
</feature>
<evidence type="ECO:0000313" key="3">
    <source>
        <dbReference type="Proteomes" id="UP000009168"/>
    </source>
</evidence>
<accession>Q235D8</accession>
<organism evidence="2 3">
    <name type="scientific">Tetrahymena thermophila (strain SB210)</name>
    <dbReference type="NCBI Taxonomy" id="312017"/>
    <lineage>
        <taxon>Eukaryota</taxon>
        <taxon>Sar</taxon>
        <taxon>Alveolata</taxon>
        <taxon>Ciliophora</taxon>
        <taxon>Intramacronucleata</taxon>
        <taxon>Oligohymenophorea</taxon>
        <taxon>Hymenostomatida</taxon>
        <taxon>Tetrahymenina</taxon>
        <taxon>Tetrahymenidae</taxon>
        <taxon>Tetrahymena</taxon>
    </lineage>
</organism>
<sequence length="932" mass="108582">MGNQLAGEKTAQVKINMEISNQFNSILKCPSQIDLNNKLNSLLNSSYQHAEWIGSILPEDIRQYYHEHCENIENILQFIIDFLYDTVQEKKELDKNYILVINNCLRLLTIIVPVAYENMEKATKFFWDYQGMSYQMKNVQVQHHNKLVVYISNDEEIDKKRESHVSSGIKLIQSLQALCFYHSYTLPLKAELANFSSQSGLGAHIDNQLLWNNIIQITPPHPNSSNKYDENRFMVLSAILSCISSTLFVPFYGQNYLNPWLAYLTSPINRQNGLFFINVLYQVLCHKPPLLENQAAKLNKAIVLMCSQITYAILCHQPKNETLNTILEVNVGLQQVNDYFQDQVDESQRGKLDVVAVLQNGILNYLNQFSETNGVQQGVVNVIAEKILYLLEEPLRAENSLLFNSLKDINFSEENYGILQQLLYFCPQLFENICSSEYKLYRLFKVSIHQFCKSLDDVKVNNTYYVSLCLLTILSSNQAFSKMLNKKKDFNMNLKNFPIVDGTLADLLISCLAQTMINNKFTGVLCHHFNLMCILKNISPFIKNISRVSCQKLNQLAILFTDMDFLTQTQYTPFCIVKLIQLYNYILSYNMSENYALVYEIFNRQEIFSRIPRISFSENILRAYFRQLKERQDCMRNNTTVPNTNPIPSPQNQQQAQLNRQGQQLQALNQQIQLQKKESQQKNQQESKKEIKSDQMQEDIPSSSSLQSKKRPKRVIKKKLGLENHEAEQKGLNSKKNLDEPKQSQPSSKQDLEEEEAKEETKTDFPNIQNKNQANQNRGFEIEIEQKNPEDLFVEKWKNFNWKMVYSTIPLQNMSLVLKNVNEFVNTKLKKSRFDLHYEQFIQEKNFLKSLNDLMVKNQQFVIDQFQNYEDILGLSYQCCWAQVAYKSKFFPHFNSMKILFFRTDVSPIQVNINDQSINVELQSNNTLTEIK</sequence>
<feature type="compositionally biased region" description="Basic and acidic residues" evidence="1">
    <location>
        <begin position="675"/>
        <end position="695"/>
    </location>
</feature>
<dbReference type="PANTHER" id="PTHR21575:SF12">
    <property type="entry name" value="PROTEIN HID1"/>
    <property type="match status" value="1"/>
</dbReference>
<dbReference type="GO" id="GO:0005797">
    <property type="term" value="C:Golgi medial cisterna"/>
    <property type="evidence" value="ECO:0007669"/>
    <property type="project" value="TreeGrafter"/>
</dbReference>
<dbReference type="KEGG" id="tet:TTHERM_00803620"/>
<gene>
    <name evidence="2" type="ORF">TTHERM_00803620</name>
</gene>
<protein>
    <submittedName>
        <fullName evidence="2">High-temperature-induced dauer-formation protein</fullName>
    </submittedName>
</protein>
<dbReference type="OrthoDB" id="310000at2759"/>
<feature type="compositionally biased region" description="Low complexity" evidence="1">
    <location>
        <begin position="637"/>
        <end position="674"/>
    </location>
</feature>
<dbReference type="InterPro" id="IPR026705">
    <property type="entry name" value="Hid-1/Ecm30"/>
</dbReference>
<feature type="compositionally biased region" description="Basic and acidic residues" evidence="1">
    <location>
        <begin position="720"/>
        <end position="729"/>
    </location>
</feature>
<keyword evidence="3" id="KW-1185">Reference proteome</keyword>
<proteinExistence type="predicted"/>
<dbReference type="STRING" id="312017.Q235D8"/>
<evidence type="ECO:0000313" key="2">
    <source>
        <dbReference type="EMBL" id="EAR92165.2"/>
    </source>
</evidence>
<feature type="region of interest" description="Disordered" evidence="1">
    <location>
        <begin position="636"/>
        <end position="779"/>
    </location>
</feature>
<dbReference type="GO" id="GO:0016020">
    <property type="term" value="C:membrane"/>
    <property type="evidence" value="ECO:0007669"/>
    <property type="project" value="TreeGrafter"/>
</dbReference>
<dbReference type="Pfam" id="PF12722">
    <property type="entry name" value="Hid1"/>
    <property type="match status" value="1"/>
</dbReference>
<dbReference type="HOGENOM" id="CLU_292958_0_0_1"/>